<evidence type="ECO:0000256" key="2">
    <source>
        <dbReference type="ARBA" id="ARBA00022692"/>
    </source>
</evidence>
<proteinExistence type="inferred from homology"/>
<reference evidence="8 9" key="1">
    <citation type="submission" date="2022-11" db="EMBL/GenBank/DDBJ databases">
        <title>Mycobacterium sp. nov.</title>
        <authorList>
            <person name="Papic B."/>
            <person name="Spicic S."/>
            <person name="Duvnjak S."/>
        </authorList>
    </citation>
    <scope>NUCLEOTIDE SEQUENCE [LARGE SCALE GENOMIC DNA]</scope>
    <source>
        <strain evidence="8 9">CVI_P4</strain>
    </source>
</reference>
<evidence type="ECO:0000313" key="9">
    <source>
        <dbReference type="Proteomes" id="UP001300745"/>
    </source>
</evidence>
<evidence type="ECO:0000256" key="6">
    <source>
        <dbReference type="ARBA" id="ARBA00023316"/>
    </source>
</evidence>
<comment type="similarity">
    <text evidence="7">Belongs to the transglycosylase MltG family.</text>
</comment>
<feature type="transmembrane region" description="Helical" evidence="7">
    <location>
        <begin position="39"/>
        <end position="60"/>
    </location>
</feature>
<comment type="subcellular location">
    <subcellularLocation>
        <location evidence="7">Cell membrane</location>
        <topology evidence="7">Single-pass membrane protein</topology>
    </subcellularLocation>
</comment>
<keyword evidence="2 7" id="KW-0812">Transmembrane</keyword>
<keyword evidence="1 7" id="KW-1003">Cell membrane</keyword>
<organism evidence="8 9">
    <name type="scientific">Mycobacterium pinniadriaticum</name>
    <dbReference type="NCBI Taxonomy" id="2994102"/>
    <lineage>
        <taxon>Bacteria</taxon>
        <taxon>Bacillati</taxon>
        <taxon>Actinomycetota</taxon>
        <taxon>Actinomycetes</taxon>
        <taxon>Mycobacteriales</taxon>
        <taxon>Mycobacteriaceae</taxon>
        <taxon>Mycobacterium</taxon>
    </lineage>
</organism>
<protein>
    <recommendedName>
        <fullName evidence="7">Endolytic murein transglycosylase</fullName>
        <ecNumber evidence="7">4.2.2.29</ecNumber>
    </recommendedName>
    <alternativeName>
        <fullName evidence="7">Peptidoglycan lytic transglycosylase</fullName>
    </alternativeName>
    <alternativeName>
        <fullName evidence="7">Peptidoglycan polymerization terminase</fullName>
    </alternativeName>
</protein>
<name>A0ABT3SB56_9MYCO</name>
<evidence type="ECO:0000256" key="3">
    <source>
        <dbReference type="ARBA" id="ARBA00022989"/>
    </source>
</evidence>
<evidence type="ECO:0000256" key="4">
    <source>
        <dbReference type="ARBA" id="ARBA00023136"/>
    </source>
</evidence>
<dbReference type="Proteomes" id="UP001300745">
    <property type="component" value="Unassembled WGS sequence"/>
</dbReference>
<dbReference type="HAMAP" id="MF_02065">
    <property type="entry name" value="MltG"/>
    <property type="match status" value="1"/>
</dbReference>
<keyword evidence="6 7" id="KW-0961">Cell wall biogenesis/degradation</keyword>
<comment type="caution">
    <text evidence="8">The sequence shown here is derived from an EMBL/GenBank/DDBJ whole genome shotgun (WGS) entry which is preliminary data.</text>
</comment>
<dbReference type="InterPro" id="IPR003770">
    <property type="entry name" value="MLTG-like"/>
</dbReference>
<feature type="site" description="Important for catalytic activity" evidence="7">
    <location>
        <position position="290"/>
    </location>
</feature>
<evidence type="ECO:0000256" key="7">
    <source>
        <dbReference type="HAMAP-Rule" id="MF_02065"/>
    </source>
</evidence>
<dbReference type="PANTHER" id="PTHR30518">
    <property type="entry name" value="ENDOLYTIC MUREIN TRANSGLYCOSYLASE"/>
    <property type="match status" value="1"/>
</dbReference>
<keyword evidence="5 7" id="KW-0456">Lyase</keyword>
<comment type="catalytic activity">
    <reaction evidence="7">
        <text>a peptidoglycan chain = a peptidoglycan chain with N-acetyl-1,6-anhydromuramyl-[peptide] at the reducing end + a peptidoglycan chain with N-acetylglucosamine at the non-reducing end.</text>
        <dbReference type="EC" id="4.2.2.29"/>
    </reaction>
</comment>
<comment type="function">
    <text evidence="7">Functions as a peptidoglycan terminase that cleaves nascent peptidoglycan strands endolytically to terminate their elongation.</text>
</comment>
<keyword evidence="9" id="KW-1185">Reference proteome</keyword>
<evidence type="ECO:0000256" key="5">
    <source>
        <dbReference type="ARBA" id="ARBA00023239"/>
    </source>
</evidence>
<dbReference type="Pfam" id="PF02618">
    <property type="entry name" value="YceG"/>
    <property type="match status" value="1"/>
</dbReference>
<dbReference type="RefSeq" id="WP_265996265.1">
    <property type="nucleotide sequence ID" value="NZ_JAPJDN010000005.1"/>
</dbReference>
<dbReference type="PANTHER" id="PTHR30518:SF2">
    <property type="entry name" value="ENDOLYTIC MUREIN TRANSGLYCOSYLASE"/>
    <property type="match status" value="1"/>
</dbReference>
<accession>A0ABT3SB56</accession>
<gene>
    <name evidence="7" type="primary">mltG</name>
    <name evidence="8" type="ORF">ORI27_07880</name>
</gene>
<evidence type="ECO:0000256" key="1">
    <source>
        <dbReference type="ARBA" id="ARBA00022475"/>
    </source>
</evidence>
<keyword evidence="4 7" id="KW-0472">Membrane</keyword>
<sequence length="411" mass="44191">MSDDFDYDRSAPVAVGRPRARMSRLERVRARRNRNRRRMIGAAAAALLTVVVVAAVFLGAKLFSGSGGGFTGEGKDDVIIQVHDGDSTTQIGQTLREANAISTVKGFVDAAKDNATIAAIQPGFYLVKTEMSAPAAVRRLADPHNRVGKLVIPEGRQLDDVAEVGSGKVTDGIFTLISKATCVQLNGQRRCVPAADLRKVAEQAPPAALNVPQWAIRPVTALGTNHRRLEGLIAPGTWNVDPLASPQEIVAKLVGQSADHYVGGGLLDTATAMNMSPYQILIVGSLVQREAKPHDFAKVARVIYNRLAVPQKLEFDSTVNYPLDRQEVATTDADRAQVTPWNTYAAEGLPATPICSPGDDALAAAERPEPGDWLYFVTVDTGGTTLFTRDYEQHLANIELARHNGVLDSAR</sequence>
<dbReference type="EC" id="4.2.2.29" evidence="7"/>
<evidence type="ECO:0000313" key="8">
    <source>
        <dbReference type="EMBL" id="MCX2936612.1"/>
    </source>
</evidence>
<dbReference type="Gene3D" id="3.30.1490.480">
    <property type="entry name" value="Endolytic murein transglycosylase"/>
    <property type="match status" value="1"/>
</dbReference>
<dbReference type="EMBL" id="JAPJDO010000005">
    <property type="protein sequence ID" value="MCX2936612.1"/>
    <property type="molecule type" value="Genomic_DNA"/>
</dbReference>
<keyword evidence="3 7" id="KW-1133">Transmembrane helix</keyword>